<dbReference type="AlphaFoldDB" id="W6A7R0"/>
<dbReference type="InterPro" id="IPR054816">
    <property type="entry name" value="Lipoprotein_mollicutes-type_CS"/>
</dbReference>
<evidence type="ECO:0000313" key="3">
    <source>
        <dbReference type="Proteomes" id="UP000019267"/>
    </source>
</evidence>
<organism evidence="2 3">
    <name type="scientific">Spiroplasma culicicola AES-1</name>
    <dbReference type="NCBI Taxonomy" id="1276246"/>
    <lineage>
        <taxon>Bacteria</taxon>
        <taxon>Bacillati</taxon>
        <taxon>Mycoplasmatota</taxon>
        <taxon>Mollicutes</taxon>
        <taxon>Entomoplasmatales</taxon>
        <taxon>Spiroplasmataceae</taxon>
        <taxon>Spiroplasma</taxon>
    </lineage>
</organism>
<dbReference type="KEGG" id="scq:SCULI_v1c05640"/>
<dbReference type="STRING" id="1276246.SCULI_v1c05640"/>
<keyword evidence="1" id="KW-0732">Signal</keyword>
<dbReference type="NCBIfam" id="NF038029">
    <property type="entry name" value="LP_plasma"/>
    <property type="match status" value="1"/>
</dbReference>
<feature type="signal peptide" evidence="1">
    <location>
        <begin position="1"/>
        <end position="17"/>
    </location>
</feature>
<gene>
    <name evidence="2" type="ORF">SCULI_v1c05640</name>
</gene>
<reference evidence="2 3" key="1">
    <citation type="journal article" date="2014" name="Genome Biol. Evol.">
        <title>Molecular evolution of the substrate utilization strategies and putative virulence factors in mosquito-associated Spiroplasma species.</title>
        <authorList>
            <person name="Chang T.H."/>
            <person name="Lo W.S."/>
            <person name="Ku C."/>
            <person name="Chen L.L."/>
            <person name="Kuo C.H."/>
        </authorList>
    </citation>
    <scope>NUCLEOTIDE SEQUENCE [LARGE SCALE GENOMIC DNA]</scope>
    <source>
        <strain evidence="2">AES-1</strain>
    </source>
</reference>
<dbReference type="OrthoDB" id="389688at2"/>
<dbReference type="EMBL" id="CP006681">
    <property type="protein sequence ID" value="AHI52905.1"/>
    <property type="molecule type" value="Genomic_DNA"/>
</dbReference>
<protein>
    <recommendedName>
        <fullName evidence="4">Lipoprotein</fullName>
    </recommendedName>
</protein>
<sequence>MKKLLSILGSVSLMSTATVTTVISCQAVPPDRTFKDITSIDKLWDTKNADKISIGAILNEDQTKVDMAKLIQELMRLIQFRFNYEEKQKIETSLLDTNIKIYFKYTDQEKDAEQIYDLLVSTAKKYGENKFFKIPLNFIIEDISEPTNILTVEKTFYLVNNGSFRATYNGSENYDFEYIKGFNMTNNFYELSTAGQTTEEEIKDKLWLSDRYIAKTYSSSNFEEEVKGAILGSFLDMLNNDNYNYSVSSINQKIGKDYVTDWKYNTALTIIKTAYDISESSSKLYESELITAASQIVKVVEGEDLKNLQDASNEVRNVKVTLFGQEIIVNSVQALKN</sequence>
<name>W6A7R0_9MOLU</name>
<dbReference type="RefSeq" id="WP_025363141.1">
    <property type="nucleotide sequence ID" value="NZ_CP006681.1"/>
</dbReference>
<dbReference type="Proteomes" id="UP000019267">
    <property type="component" value="Chromosome"/>
</dbReference>
<dbReference type="PROSITE" id="PS51257">
    <property type="entry name" value="PROKAR_LIPOPROTEIN"/>
    <property type="match status" value="1"/>
</dbReference>
<feature type="chain" id="PRO_5004875715" description="Lipoprotein" evidence="1">
    <location>
        <begin position="18"/>
        <end position="337"/>
    </location>
</feature>
<evidence type="ECO:0000313" key="2">
    <source>
        <dbReference type="EMBL" id="AHI52905.1"/>
    </source>
</evidence>
<accession>W6A7R0</accession>
<keyword evidence="3" id="KW-1185">Reference proteome</keyword>
<evidence type="ECO:0008006" key="4">
    <source>
        <dbReference type="Google" id="ProtNLM"/>
    </source>
</evidence>
<proteinExistence type="predicted"/>
<dbReference type="PATRIC" id="fig|1276246.3.peg.562"/>
<evidence type="ECO:0000256" key="1">
    <source>
        <dbReference type="SAM" id="SignalP"/>
    </source>
</evidence>
<dbReference type="HOGENOM" id="CLU_841749_0_0_14"/>